<feature type="transmembrane region" description="Helical" evidence="6">
    <location>
        <begin position="375"/>
        <end position="394"/>
    </location>
</feature>
<organism evidence="8 9">
    <name type="scientific">Aquatica leii</name>
    <dbReference type="NCBI Taxonomy" id="1421715"/>
    <lineage>
        <taxon>Eukaryota</taxon>
        <taxon>Metazoa</taxon>
        <taxon>Ecdysozoa</taxon>
        <taxon>Arthropoda</taxon>
        <taxon>Hexapoda</taxon>
        <taxon>Insecta</taxon>
        <taxon>Pterygota</taxon>
        <taxon>Neoptera</taxon>
        <taxon>Endopterygota</taxon>
        <taxon>Coleoptera</taxon>
        <taxon>Polyphaga</taxon>
        <taxon>Elateriformia</taxon>
        <taxon>Elateroidea</taxon>
        <taxon>Lampyridae</taxon>
        <taxon>Luciolinae</taxon>
        <taxon>Aquatica</taxon>
    </lineage>
</organism>
<gene>
    <name evidence="8" type="ORF">RN001_004758</name>
</gene>
<feature type="transmembrane region" description="Helical" evidence="6">
    <location>
        <begin position="173"/>
        <end position="196"/>
    </location>
</feature>
<dbReference type="Proteomes" id="UP001353858">
    <property type="component" value="Unassembled WGS sequence"/>
</dbReference>
<feature type="transmembrane region" description="Helical" evidence="6">
    <location>
        <begin position="47"/>
        <end position="74"/>
    </location>
</feature>
<proteinExistence type="predicted"/>
<name>A0AAN7PBT5_9COLE</name>
<evidence type="ECO:0000256" key="3">
    <source>
        <dbReference type="ARBA" id="ARBA00022692"/>
    </source>
</evidence>
<comment type="caution">
    <text evidence="8">The sequence shown here is derived from an EMBL/GenBank/DDBJ whole genome shotgun (WGS) entry which is preliminary data.</text>
</comment>
<feature type="transmembrane region" description="Helical" evidence="6">
    <location>
        <begin position="299"/>
        <end position="319"/>
    </location>
</feature>
<keyword evidence="9" id="KW-1185">Reference proteome</keyword>
<dbReference type="GO" id="GO:0022857">
    <property type="term" value="F:transmembrane transporter activity"/>
    <property type="evidence" value="ECO:0007669"/>
    <property type="project" value="InterPro"/>
</dbReference>
<reference evidence="9" key="1">
    <citation type="submission" date="2023-01" db="EMBL/GenBank/DDBJ databases">
        <title>Key to firefly adult light organ development and bioluminescence: homeobox transcription factors regulate luciferase expression and transportation to peroxisome.</title>
        <authorList>
            <person name="Fu X."/>
        </authorList>
    </citation>
    <scope>NUCLEOTIDE SEQUENCE [LARGE SCALE GENOMIC DNA]</scope>
</reference>
<feature type="transmembrane region" description="Helical" evidence="6">
    <location>
        <begin position="86"/>
        <end position="107"/>
    </location>
</feature>
<dbReference type="EMBL" id="JARPUR010000002">
    <property type="protein sequence ID" value="KAK4881439.1"/>
    <property type="molecule type" value="Genomic_DNA"/>
</dbReference>
<comment type="subcellular location">
    <subcellularLocation>
        <location evidence="1">Membrane</location>
        <topology evidence="1">Multi-pass membrane protein</topology>
    </subcellularLocation>
</comment>
<dbReference type="InterPro" id="IPR011701">
    <property type="entry name" value="MFS"/>
</dbReference>
<dbReference type="PANTHER" id="PTHR23511">
    <property type="entry name" value="SYNAPTIC VESICLE GLYCOPROTEIN 2"/>
    <property type="match status" value="1"/>
</dbReference>
<evidence type="ECO:0000313" key="9">
    <source>
        <dbReference type="Proteomes" id="UP001353858"/>
    </source>
</evidence>
<accession>A0AAN7PBT5</accession>
<dbReference type="AlphaFoldDB" id="A0AAN7PBT5"/>
<dbReference type="PROSITE" id="PS50850">
    <property type="entry name" value="MFS"/>
    <property type="match status" value="1"/>
</dbReference>
<keyword evidence="5 6" id="KW-0472">Membrane</keyword>
<dbReference type="InterPro" id="IPR036259">
    <property type="entry name" value="MFS_trans_sf"/>
</dbReference>
<feature type="transmembrane region" description="Helical" evidence="6">
    <location>
        <begin position="456"/>
        <end position="473"/>
    </location>
</feature>
<dbReference type="PANTHER" id="PTHR23511:SF35">
    <property type="entry name" value="MAJOR FACILITATOR SUPERFAMILY (MFS) PROFILE DOMAIN-CONTAINING PROTEIN"/>
    <property type="match status" value="1"/>
</dbReference>
<evidence type="ECO:0000256" key="2">
    <source>
        <dbReference type="ARBA" id="ARBA00022448"/>
    </source>
</evidence>
<evidence type="ECO:0000313" key="8">
    <source>
        <dbReference type="EMBL" id="KAK4881439.1"/>
    </source>
</evidence>
<keyword evidence="2" id="KW-0813">Transport</keyword>
<dbReference type="Gene3D" id="1.20.1250.20">
    <property type="entry name" value="MFS general substrate transporter like domains"/>
    <property type="match status" value="1"/>
</dbReference>
<protein>
    <recommendedName>
        <fullName evidence="7">Major facilitator superfamily (MFS) profile domain-containing protein</fullName>
    </recommendedName>
</protein>
<feature type="transmembrane region" description="Helical" evidence="6">
    <location>
        <begin position="140"/>
        <end position="161"/>
    </location>
</feature>
<evidence type="ECO:0000256" key="1">
    <source>
        <dbReference type="ARBA" id="ARBA00004141"/>
    </source>
</evidence>
<feature type="transmembrane region" description="Helical" evidence="6">
    <location>
        <begin position="216"/>
        <end position="234"/>
    </location>
</feature>
<keyword evidence="4 6" id="KW-1133">Transmembrane helix</keyword>
<feature type="transmembrane region" description="Helical" evidence="6">
    <location>
        <begin position="114"/>
        <end position="134"/>
    </location>
</feature>
<evidence type="ECO:0000256" key="6">
    <source>
        <dbReference type="SAM" id="Phobius"/>
    </source>
</evidence>
<dbReference type="Pfam" id="PF07690">
    <property type="entry name" value="MFS_1"/>
    <property type="match status" value="1"/>
</dbReference>
<feature type="transmembrane region" description="Helical" evidence="6">
    <location>
        <begin position="424"/>
        <end position="444"/>
    </location>
</feature>
<evidence type="ECO:0000259" key="7">
    <source>
        <dbReference type="PROSITE" id="PS50850"/>
    </source>
</evidence>
<evidence type="ECO:0000256" key="5">
    <source>
        <dbReference type="ARBA" id="ARBA00023136"/>
    </source>
</evidence>
<dbReference type="GO" id="GO:0016020">
    <property type="term" value="C:membrane"/>
    <property type="evidence" value="ECO:0007669"/>
    <property type="project" value="UniProtKB-SubCell"/>
</dbReference>
<feature type="transmembrane region" description="Helical" evidence="6">
    <location>
        <begin position="401"/>
        <end position="418"/>
    </location>
</feature>
<sequence>MEQTRDYTTNQLQSNNATQIPQEIQVDEDHMNVSDAITLAGFGKFNLFLVFVGGGCLMCIIIESMGAMFVIPAADCDFKLTVSLKGFILAASFLGIALTSHFWGFLADMYGRRIIILISMSLTFVVSVVSAFSINGWTFLVLKFLSGLFLSGTCSVLFTYVGELHSDFYRPIVMSWVVMFVAFGNTIMPGLAWLILPLEFSIKIPVINVLFKSWRLLALLYTVLTLLFTILIFYREEEARLVLTKIYTCNRGRLCNQLIVKKLILNEDFMRSIKSARFLSLMWSQTVQLYQMPYLIKTLLVDALQFGIFMASTGFYMWYPEIMNNISKFEIQNPDKKGTICRALKYHFDNNGVSTNDTLNSCSNTIRSDVFTVNLILGAFLVSLYFSIGCLVGYLGKRKCLLLLFLISILSSIPAQYLSGSTSIKVSMALALASYTSIGLINAVTVDLYPTQVRGMGVAMSLMFGRFGAVMGVHISGRLFYYMCTFSYIIYAVFHIVLITIVHFLTTKLEVSKHKNIV</sequence>
<feature type="transmembrane region" description="Helical" evidence="6">
    <location>
        <begin position="479"/>
        <end position="505"/>
    </location>
</feature>
<keyword evidence="3 6" id="KW-0812">Transmembrane</keyword>
<feature type="domain" description="Major facilitator superfamily (MFS) profile" evidence="7">
    <location>
        <begin position="47"/>
        <end position="510"/>
    </location>
</feature>
<dbReference type="SUPFAM" id="SSF103473">
    <property type="entry name" value="MFS general substrate transporter"/>
    <property type="match status" value="1"/>
</dbReference>
<evidence type="ECO:0000256" key="4">
    <source>
        <dbReference type="ARBA" id="ARBA00022989"/>
    </source>
</evidence>
<dbReference type="InterPro" id="IPR020846">
    <property type="entry name" value="MFS_dom"/>
</dbReference>